<sequence>MPTSLTFDSPQLDGTRWSPHYLPAWSSRAASSASYRIESGSLVLDVPVDHPPWCPGDHEPPLRVSGIQSASWSGPVGSPRGQQRFREGQVVREEQPRFDGWLPRGGTVGARASMRLSPRSMAALWLSGLEDDDDQLRCGELCVFEVFGKDVVPGRSAALGVGIKAFRDPALTQDFAAPRVAVDVTEEHDYAVRWDAEVAVFTVDDVEVRRCPRPPTYPLQLMLAVFDFPEWSTGDDDHLVPELRVTRVWGD</sequence>
<evidence type="ECO:0000256" key="1">
    <source>
        <dbReference type="SAM" id="MobiDB-lite"/>
    </source>
</evidence>
<evidence type="ECO:0000313" key="3">
    <source>
        <dbReference type="Proteomes" id="UP001589750"/>
    </source>
</evidence>
<name>A0ABV5KAL9_9ACTN</name>
<dbReference type="InterPro" id="IPR013320">
    <property type="entry name" value="ConA-like_dom_sf"/>
</dbReference>
<dbReference type="GO" id="GO:0016787">
    <property type="term" value="F:hydrolase activity"/>
    <property type="evidence" value="ECO:0007669"/>
    <property type="project" value="UniProtKB-KW"/>
</dbReference>
<dbReference type="EMBL" id="JBHMDG010000014">
    <property type="protein sequence ID" value="MFB9313784.1"/>
    <property type="molecule type" value="Genomic_DNA"/>
</dbReference>
<dbReference type="SUPFAM" id="SSF49899">
    <property type="entry name" value="Concanavalin A-like lectins/glucanases"/>
    <property type="match status" value="1"/>
</dbReference>
<organism evidence="2 3">
    <name type="scientific">Nocardioides plantarum</name>
    <dbReference type="NCBI Taxonomy" id="29299"/>
    <lineage>
        <taxon>Bacteria</taxon>
        <taxon>Bacillati</taxon>
        <taxon>Actinomycetota</taxon>
        <taxon>Actinomycetes</taxon>
        <taxon>Propionibacteriales</taxon>
        <taxon>Nocardioidaceae</taxon>
        <taxon>Nocardioides</taxon>
    </lineage>
</organism>
<feature type="region of interest" description="Disordered" evidence="1">
    <location>
        <begin position="70"/>
        <end position="90"/>
    </location>
</feature>
<reference evidence="2 3" key="1">
    <citation type="submission" date="2024-09" db="EMBL/GenBank/DDBJ databases">
        <authorList>
            <person name="Sun Q."/>
            <person name="Mori K."/>
        </authorList>
    </citation>
    <scope>NUCLEOTIDE SEQUENCE [LARGE SCALE GENOMIC DNA]</scope>
    <source>
        <strain evidence="2 3">JCM 9626</strain>
    </source>
</reference>
<proteinExistence type="predicted"/>
<dbReference type="Gene3D" id="2.60.120.200">
    <property type="match status" value="1"/>
</dbReference>
<dbReference type="CDD" id="cd00413">
    <property type="entry name" value="Glyco_hydrolase_16"/>
    <property type="match status" value="1"/>
</dbReference>
<gene>
    <name evidence="2" type="ORF">ACFFRI_12090</name>
</gene>
<dbReference type="Proteomes" id="UP001589750">
    <property type="component" value="Unassembled WGS sequence"/>
</dbReference>
<accession>A0ABV5KAL9</accession>
<keyword evidence="3" id="KW-1185">Reference proteome</keyword>
<comment type="caution">
    <text evidence="2">The sequence shown here is derived from an EMBL/GenBank/DDBJ whole genome shotgun (WGS) entry which is preliminary data.</text>
</comment>
<protein>
    <submittedName>
        <fullName evidence="2">Glycoside hydrolase family 16 protein</fullName>
    </submittedName>
</protein>
<keyword evidence="2" id="KW-0378">Hydrolase</keyword>
<dbReference type="RefSeq" id="WP_140010180.1">
    <property type="nucleotide sequence ID" value="NZ_JBHMDG010000014.1"/>
</dbReference>
<evidence type="ECO:0000313" key="2">
    <source>
        <dbReference type="EMBL" id="MFB9313784.1"/>
    </source>
</evidence>